<dbReference type="InterPro" id="IPR012677">
    <property type="entry name" value="Nucleotide-bd_a/b_plait_sf"/>
</dbReference>
<evidence type="ECO:0000313" key="6">
    <source>
        <dbReference type="Proteomes" id="UP001159364"/>
    </source>
</evidence>
<dbReference type="CDD" id="cd00590">
    <property type="entry name" value="RRM_SF"/>
    <property type="match status" value="1"/>
</dbReference>
<reference evidence="5 6" key="1">
    <citation type="submission" date="2021-09" db="EMBL/GenBank/DDBJ databases">
        <title>Genomic insights and catalytic innovation underlie evolution of tropane alkaloids biosynthesis.</title>
        <authorList>
            <person name="Wang Y.-J."/>
            <person name="Tian T."/>
            <person name="Huang J.-P."/>
            <person name="Huang S.-X."/>
        </authorList>
    </citation>
    <scope>NUCLEOTIDE SEQUENCE [LARGE SCALE GENOMIC DNA]</scope>
    <source>
        <strain evidence="5">KIB-2018</strain>
        <tissue evidence="5">Leaf</tissue>
    </source>
</reference>
<protein>
    <recommendedName>
        <fullName evidence="4">RRM domain-containing protein</fullName>
    </recommendedName>
</protein>
<gene>
    <name evidence="5" type="ORF">K2173_021898</name>
</gene>
<dbReference type="PANTHER" id="PTHR48024">
    <property type="entry name" value="GEO13361P1-RELATED"/>
    <property type="match status" value="1"/>
</dbReference>
<dbReference type="SUPFAM" id="SSF54928">
    <property type="entry name" value="RNA-binding domain, RBD"/>
    <property type="match status" value="1"/>
</dbReference>
<dbReference type="GO" id="GO:0005739">
    <property type="term" value="C:mitochondrion"/>
    <property type="evidence" value="ECO:0007669"/>
    <property type="project" value="TreeGrafter"/>
</dbReference>
<dbReference type="EMBL" id="JAIWQS010000007">
    <property type="protein sequence ID" value="KAJ8760860.1"/>
    <property type="molecule type" value="Genomic_DNA"/>
</dbReference>
<keyword evidence="1 2" id="KW-0694">RNA-binding</keyword>
<feature type="domain" description="RRM" evidence="4">
    <location>
        <begin position="46"/>
        <end position="121"/>
    </location>
</feature>
<dbReference type="InterPro" id="IPR050886">
    <property type="entry name" value="RNA-binding_reg"/>
</dbReference>
<comment type="caution">
    <text evidence="5">The sequence shown here is derived from an EMBL/GenBank/DDBJ whole genome shotgun (WGS) entry which is preliminary data.</text>
</comment>
<dbReference type="GO" id="GO:0005634">
    <property type="term" value="C:nucleus"/>
    <property type="evidence" value="ECO:0007669"/>
    <property type="project" value="TreeGrafter"/>
</dbReference>
<dbReference type="InterPro" id="IPR000504">
    <property type="entry name" value="RRM_dom"/>
</dbReference>
<dbReference type="InterPro" id="IPR035979">
    <property type="entry name" value="RBD_domain_sf"/>
</dbReference>
<dbReference type="GO" id="GO:0003723">
    <property type="term" value="F:RNA binding"/>
    <property type="evidence" value="ECO:0007669"/>
    <property type="project" value="UniProtKB-UniRule"/>
</dbReference>
<name>A0AAV8T3L7_9ROSI</name>
<organism evidence="5 6">
    <name type="scientific">Erythroxylum novogranatense</name>
    <dbReference type="NCBI Taxonomy" id="1862640"/>
    <lineage>
        <taxon>Eukaryota</taxon>
        <taxon>Viridiplantae</taxon>
        <taxon>Streptophyta</taxon>
        <taxon>Embryophyta</taxon>
        <taxon>Tracheophyta</taxon>
        <taxon>Spermatophyta</taxon>
        <taxon>Magnoliopsida</taxon>
        <taxon>eudicotyledons</taxon>
        <taxon>Gunneridae</taxon>
        <taxon>Pentapetalae</taxon>
        <taxon>rosids</taxon>
        <taxon>fabids</taxon>
        <taxon>Malpighiales</taxon>
        <taxon>Erythroxylaceae</taxon>
        <taxon>Erythroxylum</taxon>
    </lineage>
</organism>
<sequence>MSRKRDKPYFSRHERGGPLPKRRRPLPPVSGDDGDEGPSTKPPPPPALVVMGLPPDCSVLDLKSRFEIYGSISRIRIDRNGVGYITYRSKDSAEAAIAASLDVSFGITVDSQRVQVIWATDPLAQWREVVGIGGTKANTSSKLLRAGLPLSRHGRDKKLASTIVDPRASPVRAGGGDGGVDSSSTLQTPFKGREIVAYDDIL</sequence>
<dbReference type="PROSITE" id="PS50102">
    <property type="entry name" value="RRM"/>
    <property type="match status" value="1"/>
</dbReference>
<accession>A0AAV8T3L7</accession>
<evidence type="ECO:0000256" key="3">
    <source>
        <dbReference type="SAM" id="MobiDB-lite"/>
    </source>
</evidence>
<dbReference type="AlphaFoldDB" id="A0AAV8T3L7"/>
<evidence type="ECO:0000256" key="1">
    <source>
        <dbReference type="ARBA" id="ARBA00022884"/>
    </source>
</evidence>
<evidence type="ECO:0000313" key="5">
    <source>
        <dbReference type="EMBL" id="KAJ8760860.1"/>
    </source>
</evidence>
<proteinExistence type="predicted"/>
<dbReference type="PANTHER" id="PTHR48024:SF48">
    <property type="entry name" value="RRM DOMAIN-CONTAINING PROTEIN"/>
    <property type="match status" value="1"/>
</dbReference>
<dbReference type="Proteomes" id="UP001159364">
    <property type="component" value="Linkage Group LG07"/>
</dbReference>
<keyword evidence="6" id="KW-1185">Reference proteome</keyword>
<feature type="compositionally biased region" description="Basic and acidic residues" evidence="3">
    <location>
        <begin position="7"/>
        <end position="16"/>
    </location>
</feature>
<evidence type="ECO:0000259" key="4">
    <source>
        <dbReference type="PROSITE" id="PS50102"/>
    </source>
</evidence>
<evidence type="ECO:0000256" key="2">
    <source>
        <dbReference type="PROSITE-ProRule" id="PRU00176"/>
    </source>
</evidence>
<dbReference type="SMART" id="SM00360">
    <property type="entry name" value="RRM"/>
    <property type="match status" value="1"/>
</dbReference>
<dbReference type="Pfam" id="PF00076">
    <property type="entry name" value="RRM_1"/>
    <property type="match status" value="1"/>
</dbReference>
<feature type="region of interest" description="Disordered" evidence="3">
    <location>
        <begin position="1"/>
        <end position="46"/>
    </location>
</feature>
<dbReference type="Gene3D" id="3.30.70.330">
    <property type="match status" value="1"/>
</dbReference>